<dbReference type="InterPro" id="IPR014051">
    <property type="entry name" value="Phosphoesterase_HXTX"/>
</dbReference>
<evidence type="ECO:0000259" key="3">
    <source>
        <dbReference type="Pfam" id="PF02834"/>
    </source>
</evidence>
<dbReference type="NCBIfam" id="TIGR02258">
    <property type="entry name" value="2_5_ligase"/>
    <property type="match status" value="1"/>
</dbReference>
<dbReference type="GO" id="GO:0016874">
    <property type="term" value="F:ligase activity"/>
    <property type="evidence" value="ECO:0007669"/>
    <property type="project" value="UniProtKB-KW"/>
</dbReference>
<keyword evidence="4" id="KW-0436">Ligase</keyword>
<dbReference type="InterPro" id="IPR009097">
    <property type="entry name" value="Cyclic_Pdiesterase"/>
</dbReference>
<comment type="catalytic activity">
    <reaction evidence="2">
        <text>a 3'-end 2',3'-cyclophospho-ribonucleotide-RNA + H2O = a 3'-end 2'-phospho-ribonucleotide-RNA + H(+)</text>
        <dbReference type="Rhea" id="RHEA:11828"/>
        <dbReference type="Rhea" id="RHEA-COMP:10464"/>
        <dbReference type="Rhea" id="RHEA-COMP:17353"/>
        <dbReference type="ChEBI" id="CHEBI:15377"/>
        <dbReference type="ChEBI" id="CHEBI:15378"/>
        <dbReference type="ChEBI" id="CHEBI:83064"/>
        <dbReference type="ChEBI" id="CHEBI:173113"/>
        <dbReference type="EC" id="3.1.4.58"/>
    </reaction>
</comment>
<protein>
    <recommendedName>
        <fullName evidence="2">RNA 2',3'-cyclic phosphodiesterase</fullName>
        <shortName evidence="2">RNA 2',3'-CPDase</shortName>
        <ecNumber evidence="2">3.1.4.58</ecNumber>
    </recommendedName>
</protein>
<dbReference type="GO" id="GO:0004113">
    <property type="term" value="F:2',3'-cyclic-nucleotide 3'-phosphodiesterase activity"/>
    <property type="evidence" value="ECO:0007669"/>
    <property type="project" value="InterPro"/>
</dbReference>
<dbReference type="AlphaFoldDB" id="Q47EL0"/>
<reference evidence="4" key="1">
    <citation type="submission" date="2005-08" db="EMBL/GenBank/DDBJ databases">
        <title>Complete sequence of Dechloromonas aromatica RCB.</title>
        <authorList>
            <person name="Salinero K.K."/>
            <person name="Copeland A."/>
            <person name="Lucas S."/>
            <person name="Lapidus A."/>
            <person name="Barry K."/>
            <person name="Detter J.C."/>
            <person name="Glavina T."/>
            <person name="Hammon N."/>
            <person name="Israni S."/>
            <person name="Pitluck S."/>
            <person name="Di Bartolo G."/>
            <person name="Trong S."/>
            <person name="Schmutz J."/>
            <person name="Larimer F."/>
            <person name="Land M."/>
            <person name="Ivanova N."/>
            <person name="Richardson P."/>
        </authorList>
    </citation>
    <scope>NUCLEOTIDE SEQUENCE</scope>
    <source>
        <strain evidence="4">RCB</strain>
    </source>
</reference>
<dbReference type="eggNOG" id="COG1514">
    <property type="taxonomic scope" value="Bacteria"/>
</dbReference>
<dbReference type="Pfam" id="PF02834">
    <property type="entry name" value="LigT_PEase"/>
    <property type="match status" value="1"/>
</dbReference>
<dbReference type="Gene3D" id="3.90.1140.10">
    <property type="entry name" value="Cyclic phosphodiesterase"/>
    <property type="match status" value="1"/>
</dbReference>
<proteinExistence type="inferred from homology"/>
<sequence length="193" mass="21165">MSAEGRVEPADRPATARVFFALWPSAEVADRLADMAGKAVASFGGRATRRETIHLTLAFLGEVPESRLPELCVVADGVQGQSFTMSLDRLGFWRHNHLLWAGSQAPVASLGELVGRLRHALANAGFKVDTEQQGFVPHVTLVRKIPASAGLLENQQFPSFESLAWRADRFVLVRSSLSPSGSEYLILREFFMS</sequence>
<dbReference type="InterPro" id="IPR004175">
    <property type="entry name" value="RNA_CPDase"/>
</dbReference>
<name>Q47EL0_DECAR</name>
<dbReference type="HAMAP" id="MF_01940">
    <property type="entry name" value="RNA_CPDase"/>
    <property type="match status" value="1"/>
</dbReference>
<evidence type="ECO:0000256" key="1">
    <source>
        <dbReference type="ARBA" id="ARBA00022801"/>
    </source>
</evidence>
<organism evidence="4">
    <name type="scientific">Dechloromonas aromatica (strain RCB)</name>
    <dbReference type="NCBI Taxonomy" id="159087"/>
    <lineage>
        <taxon>Bacteria</taxon>
        <taxon>Pseudomonadati</taxon>
        <taxon>Pseudomonadota</taxon>
        <taxon>Betaproteobacteria</taxon>
        <taxon>Rhodocyclales</taxon>
        <taxon>Azonexaceae</taxon>
        <taxon>Dechloromonas</taxon>
    </lineage>
</organism>
<comment type="similarity">
    <text evidence="2">Belongs to the 2H phosphoesterase superfamily. ThpR family.</text>
</comment>
<feature type="domain" description="Phosphoesterase HXTX" evidence="3">
    <location>
        <begin position="24"/>
        <end position="95"/>
    </location>
</feature>
<feature type="short sequence motif" description="HXTX 1" evidence="2">
    <location>
        <begin position="54"/>
        <end position="57"/>
    </location>
</feature>
<accession>Q47EL0</accession>
<dbReference type="KEGG" id="dar:Daro_1975"/>
<dbReference type="STRING" id="159087.Daro_1975"/>
<dbReference type="HOGENOM" id="CLU_081251_2_1_4"/>
<feature type="short sequence motif" description="HXTX 2" evidence="2">
    <location>
        <begin position="138"/>
        <end position="141"/>
    </location>
</feature>
<evidence type="ECO:0000313" key="4">
    <source>
        <dbReference type="EMBL" id="AAZ46721.1"/>
    </source>
</evidence>
<gene>
    <name evidence="4" type="ordered locus">Daro_1975</name>
</gene>
<dbReference type="SUPFAM" id="SSF55144">
    <property type="entry name" value="LigT-like"/>
    <property type="match status" value="1"/>
</dbReference>
<feature type="active site" description="Proton acceptor" evidence="2">
    <location>
        <position position="138"/>
    </location>
</feature>
<feature type="active site" description="Proton donor" evidence="2">
    <location>
        <position position="54"/>
    </location>
</feature>
<dbReference type="EC" id="3.1.4.58" evidence="2"/>
<comment type="function">
    <text evidence="2">Hydrolyzes RNA 2',3'-cyclic phosphodiester to an RNA 2'-phosphomonoester.</text>
</comment>
<dbReference type="PANTHER" id="PTHR35561">
    <property type="entry name" value="RNA 2',3'-CYCLIC PHOSPHODIESTERASE"/>
    <property type="match status" value="1"/>
</dbReference>
<keyword evidence="1 2" id="KW-0378">Hydrolase</keyword>
<dbReference type="PANTHER" id="PTHR35561:SF1">
    <property type="entry name" value="RNA 2',3'-CYCLIC PHOSPHODIESTERASE"/>
    <property type="match status" value="1"/>
</dbReference>
<dbReference type="EMBL" id="CP000089">
    <property type="protein sequence ID" value="AAZ46721.1"/>
    <property type="molecule type" value="Genomic_DNA"/>
</dbReference>
<dbReference type="GO" id="GO:0008664">
    <property type="term" value="F:RNA 2',3'-cyclic 3'-phosphodiesterase activity"/>
    <property type="evidence" value="ECO:0007669"/>
    <property type="project" value="UniProtKB-EC"/>
</dbReference>
<evidence type="ECO:0000256" key="2">
    <source>
        <dbReference type="HAMAP-Rule" id="MF_01940"/>
    </source>
</evidence>